<organism evidence="2 3">
    <name type="scientific">Rubritalea spongiae</name>
    <dbReference type="NCBI Taxonomy" id="430797"/>
    <lineage>
        <taxon>Bacteria</taxon>
        <taxon>Pseudomonadati</taxon>
        <taxon>Verrucomicrobiota</taxon>
        <taxon>Verrucomicrobiia</taxon>
        <taxon>Verrucomicrobiales</taxon>
        <taxon>Rubritaleaceae</taxon>
        <taxon>Rubritalea</taxon>
    </lineage>
</organism>
<gene>
    <name evidence="2" type="ORF">ACFSQZ_09660</name>
</gene>
<dbReference type="RefSeq" id="WP_377094691.1">
    <property type="nucleotide sequence ID" value="NZ_JBHSJM010000001.1"/>
</dbReference>
<evidence type="ECO:0000256" key="1">
    <source>
        <dbReference type="SAM" id="Phobius"/>
    </source>
</evidence>
<evidence type="ECO:0008006" key="4">
    <source>
        <dbReference type="Google" id="ProtNLM"/>
    </source>
</evidence>
<protein>
    <recommendedName>
        <fullName evidence="4">DUF304 domain-containing protein</fullName>
    </recommendedName>
</protein>
<keyword evidence="1" id="KW-0472">Membrane</keyword>
<keyword evidence="1" id="KW-1133">Transmembrane helix</keyword>
<name>A0ABW5E411_9BACT</name>
<proteinExistence type="predicted"/>
<keyword evidence="1" id="KW-0812">Transmembrane</keyword>
<sequence>MIGDHGRKKQYCFLGGYLAIVIVLLFWSPGTALVIGLLLGALLYPAIDTRRYILHRDYLRREHRFFDTITKAETIKMSRVTRVIMVKIKERHGDDYGVEFIHDEGIFSLHHFPNEEECLKVIDFYEINSEVTQD</sequence>
<keyword evidence="3" id="KW-1185">Reference proteome</keyword>
<feature type="transmembrane region" description="Helical" evidence="1">
    <location>
        <begin position="12"/>
        <end position="28"/>
    </location>
</feature>
<dbReference type="Proteomes" id="UP001597297">
    <property type="component" value="Unassembled WGS sequence"/>
</dbReference>
<comment type="caution">
    <text evidence="2">The sequence shown here is derived from an EMBL/GenBank/DDBJ whole genome shotgun (WGS) entry which is preliminary data.</text>
</comment>
<dbReference type="EMBL" id="JBHUJC010000026">
    <property type="protein sequence ID" value="MFD2276733.1"/>
    <property type="molecule type" value="Genomic_DNA"/>
</dbReference>
<evidence type="ECO:0000313" key="2">
    <source>
        <dbReference type="EMBL" id="MFD2276733.1"/>
    </source>
</evidence>
<accession>A0ABW5E411</accession>
<reference evidence="3" key="1">
    <citation type="journal article" date="2019" name="Int. J. Syst. Evol. Microbiol.">
        <title>The Global Catalogue of Microorganisms (GCM) 10K type strain sequencing project: providing services to taxonomists for standard genome sequencing and annotation.</title>
        <authorList>
            <consortium name="The Broad Institute Genomics Platform"/>
            <consortium name="The Broad Institute Genome Sequencing Center for Infectious Disease"/>
            <person name="Wu L."/>
            <person name="Ma J."/>
        </authorList>
    </citation>
    <scope>NUCLEOTIDE SEQUENCE [LARGE SCALE GENOMIC DNA]</scope>
    <source>
        <strain evidence="3">JCM 16545</strain>
    </source>
</reference>
<evidence type="ECO:0000313" key="3">
    <source>
        <dbReference type="Proteomes" id="UP001597297"/>
    </source>
</evidence>